<dbReference type="PANTHER" id="PTHR16515">
    <property type="entry name" value="PR DOMAIN ZINC FINGER PROTEIN"/>
    <property type="match status" value="1"/>
</dbReference>
<evidence type="ECO:0000256" key="3">
    <source>
        <dbReference type="ARBA" id="ARBA00022737"/>
    </source>
</evidence>
<evidence type="ECO:0000256" key="2">
    <source>
        <dbReference type="ARBA" id="ARBA00022723"/>
    </source>
</evidence>
<dbReference type="GO" id="GO:0008270">
    <property type="term" value="F:zinc ion binding"/>
    <property type="evidence" value="ECO:0007669"/>
    <property type="project" value="UniProtKB-KW"/>
</dbReference>
<proteinExistence type="predicted"/>
<feature type="compositionally biased region" description="Polar residues" evidence="8">
    <location>
        <begin position="220"/>
        <end position="231"/>
    </location>
</feature>
<organism evidence="10 11">
    <name type="scientific">Penicillium salamii</name>
    <dbReference type="NCBI Taxonomy" id="1612424"/>
    <lineage>
        <taxon>Eukaryota</taxon>
        <taxon>Fungi</taxon>
        <taxon>Dikarya</taxon>
        <taxon>Ascomycota</taxon>
        <taxon>Pezizomycotina</taxon>
        <taxon>Eurotiomycetes</taxon>
        <taxon>Eurotiomycetidae</taxon>
        <taxon>Eurotiales</taxon>
        <taxon>Aspergillaceae</taxon>
        <taxon>Penicillium</taxon>
    </lineage>
</organism>
<sequence length="325" mass="35170">MDYSQRSTRSAISPQPEDAHTHSSLAYSSPTSSPESHGRAPVGLGISGCGIEHAFDEVRVFNVPSQVPSQLVSPTPDFGLSYSEYTNESCYTPVYDQLPIISAGSLGLYSSASMSASPSYNSALEVGAGQDVFATGMSDPWMHTPCSDPTTPSEAVTPPGNLQWIQGAVPNAAIPIPMPVTPRSSANTPLRSMEMGAGRSSRADVNAWQDEIPHEVTTSNIVTPEPTSQPTKRGHASPGRLISASGRQCPTCSKVFTRRSNCKEHQKMHNPDWKHNHPCEECRKSFGRSSDLKRHRDTVSPAIRVNQIQSLTWGLGPPWDSQIFL</sequence>
<feature type="compositionally biased region" description="Polar residues" evidence="8">
    <location>
        <begin position="1"/>
        <end position="13"/>
    </location>
</feature>
<keyword evidence="5" id="KW-0862">Zinc</keyword>
<evidence type="ECO:0000256" key="7">
    <source>
        <dbReference type="PROSITE-ProRule" id="PRU00042"/>
    </source>
</evidence>
<evidence type="ECO:0000259" key="9">
    <source>
        <dbReference type="PROSITE" id="PS50157"/>
    </source>
</evidence>
<dbReference type="InterPro" id="IPR036236">
    <property type="entry name" value="Znf_C2H2_sf"/>
</dbReference>
<feature type="region of interest" description="Disordered" evidence="8">
    <location>
        <begin position="220"/>
        <end position="244"/>
    </location>
</feature>
<feature type="domain" description="C2H2-type" evidence="9">
    <location>
        <begin position="277"/>
        <end position="296"/>
    </location>
</feature>
<dbReference type="InterPro" id="IPR050331">
    <property type="entry name" value="Zinc_finger"/>
</dbReference>
<evidence type="ECO:0000256" key="4">
    <source>
        <dbReference type="ARBA" id="ARBA00022771"/>
    </source>
</evidence>
<evidence type="ECO:0000256" key="8">
    <source>
        <dbReference type="SAM" id="MobiDB-lite"/>
    </source>
</evidence>
<dbReference type="Proteomes" id="UP001152649">
    <property type="component" value="Unassembled WGS sequence"/>
</dbReference>
<accession>A0A9W4IX65</accession>
<feature type="domain" description="C2H2-type" evidence="9">
    <location>
        <begin position="247"/>
        <end position="274"/>
    </location>
</feature>
<dbReference type="EMBL" id="CAJVPG010000177">
    <property type="protein sequence ID" value="CAG8367518.1"/>
    <property type="molecule type" value="Genomic_DNA"/>
</dbReference>
<protein>
    <recommendedName>
        <fullName evidence="9">C2H2-type domain-containing protein</fullName>
    </recommendedName>
</protein>
<keyword evidence="6" id="KW-0539">Nucleus</keyword>
<dbReference type="OrthoDB" id="5363962at2759"/>
<comment type="caution">
    <text evidence="10">The sequence shown here is derived from an EMBL/GenBank/DDBJ whole genome shotgun (WGS) entry which is preliminary data.</text>
</comment>
<keyword evidence="11" id="KW-1185">Reference proteome</keyword>
<dbReference type="SUPFAM" id="SSF57667">
    <property type="entry name" value="beta-beta-alpha zinc fingers"/>
    <property type="match status" value="1"/>
</dbReference>
<keyword evidence="2" id="KW-0479">Metal-binding</keyword>
<dbReference type="GO" id="GO:0005634">
    <property type="term" value="C:nucleus"/>
    <property type="evidence" value="ECO:0007669"/>
    <property type="project" value="UniProtKB-SubCell"/>
</dbReference>
<comment type="subcellular location">
    <subcellularLocation>
        <location evidence="1">Nucleus</location>
    </subcellularLocation>
</comment>
<evidence type="ECO:0000313" key="10">
    <source>
        <dbReference type="EMBL" id="CAG8367518.1"/>
    </source>
</evidence>
<dbReference type="PANTHER" id="PTHR16515:SF49">
    <property type="entry name" value="GASTRULA ZINC FINGER PROTEIN XLCGF49.1-LIKE-RELATED"/>
    <property type="match status" value="1"/>
</dbReference>
<dbReference type="Pfam" id="PF00096">
    <property type="entry name" value="zf-C2H2"/>
    <property type="match status" value="2"/>
</dbReference>
<evidence type="ECO:0000256" key="1">
    <source>
        <dbReference type="ARBA" id="ARBA00004123"/>
    </source>
</evidence>
<feature type="region of interest" description="Disordered" evidence="8">
    <location>
        <begin position="1"/>
        <end position="43"/>
    </location>
</feature>
<name>A0A9W4IX65_9EURO</name>
<feature type="compositionally biased region" description="Low complexity" evidence="8">
    <location>
        <begin position="23"/>
        <end position="35"/>
    </location>
</feature>
<dbReference type="SMART" id="SM00355">
    <property type="entry name" value="ZnF_C2H2"/>
    <property type="match status" value="2"/>
</dbReference>
<keyword evidence="3" id="KW-0677">Repeat</keyword>
<dbReference type="GO" id="GO:0010468">
    <property type="term" value="P:regulation of gene expression"/>
    <property type="evidence" value="ECO:0007669"/>
    <property type="project" value="TreeGrafter"/>
</dbReference>
<gene>
    <name evidence="10" type="ORF">PSALAMII_LOCUS4401</name>
</gene>
<dbReference type="Gene3D" id="3.30.160.60">
    <property type="entry name" value="Classic Zinc Finger"/>
    <property type="match status" value="2"/>
</dbReference>
<dbReference type="AlphaFoldDB" id="A0A9W4IX65"/>
<dbReference type="FunFam" id="3.30.160.60:FF:000446">
    <property type="entry name" value="Zinc finger protein"/>
    <property type="match status" value="1"/>
</dbReference>
<evidence type="ECO:0000313" key="11">
    <source>
        <dbReference type="Proteomes" id="UP001152649"/>
    </source>
</evidence>
<keyword evidence="4 7" id="KW-0863">Zinc-finger</keyword>
<dbReference type="PROSITE" id="PS50157">
    <property type="entry name" value="ZINC_FINGER_C2H2_2"/>
    <property type="match status" value="2"/>
</dbReference>
<evidence type="ECO:0000256" key="6">
    <source>
        <dbReference type="ARBA" id="ARBA00023242"/>
    </source>
</evidence>
<reference evidence="10" key="1">
    <citation type="submission" date="2021-07" db="EMBL/GenBank/DDBJ databases">
        <authorList>
            <person name="Branca A.L. A."/>
        </authorList>
    </citation>
    <scope>NUCLEOTIDE SEQUENCE</scope>
</reference>
<dbReference type="PROSITE" id="PS00028">
    <property type="entry name" value="ZINC_FINGER_C2H2_1"/>
    <property type="match status" value="1"/>
</dbReference>
<evidence type="ECO:0000256" key="5">
    <source>
        <dbReference type="ARBA" id="ARBA00022833"/>
    </source>
</evidence>
<dbReference type="InterPro" id="IPR013087">
    <property type="entry name" value="Znf_C2H2_type"/>
</dbReference>